<dbReference type="PROSITE" id="PS51421">
    <property type="entry name" value="RAS"/>
    <property type="match status" value="1"/>
</dbReference>
<dbReference type="Pfam" id="PF00071">
    <property type="entry name" value="Ras"/>
    <property type="match status" value="1"/>
</dbReference>
<dbReference type="InterPro" id="IPR001806">
    <property type="entry name" value="Small_GTPase"/>
</dbReference>
<name>A0A7S0Q8P1_9EUKA</name>
<dbReference type="SUPFAM" id="SSF52540">
    <property type="entry name" value="P-loop containing nucleoside triphosphate hydrolases"/>
    <property type="match status" value="1"/>
</dbReference>
<dbReference type="GO" id="GO:0005525">
    <property type="term" value="F:GTP binding"/>
    <property type="evidence" value="ECO:0007669"/>
    <property type="project" value="UniProtKB-KW"/>
</dbReference>
<comment type="similarity">
    <text evidence="1">Belongs to the small GTPase superfamily. Rab family.</text>
</comment>
<dbReference type="PROSITE" id="PS51419">
    <property type="entry name" value="RAB"/>
    <property type="match status" value="1"/>
</dbReference>
<evidence type="ECO:0000256" key="1">
    <source>
        <dbReference type="ARBA" id="ARBA00006270"/>
    </source>
</evidence>
<sequence length="205" mass="22599">MNGCEKRDLVFKLIIIGDSSSGKSCLMRQFVDARGSRSISHTVGVEFSSKTVEIGQTRLQLHIWDTAGQERFRSVTRSYYRNAAGCLLVFDITSRESFEHAGNWLRDARTLASPDTSIVLVGNKLDLRHQRQVSVVDASRYAQENDMMFLEASAVSGEGVDECFLKVCRTVLSKIESGIINLGADAPVQLADGTDDVSSSRTCCH</sequence>
<dbReference type="AlphaFoldDB" id="A0A7S0Q8P1"/>
<keyword evidence="2" id="KW-0547">Nucleotide-binding</keyword>
<evidence type="ECO:0000256" key="3">
    <source>
        <dbReference type="ARBA" id="ARBA00023134"/>
    </source>
</evidence>
<protein>
    <submittedName>
        <fullName evidence="4">Uncharacterized protein</fullName>
    </submittedName>
</protein>
<dbReference type="InterPro" id="IPR027417">
    <property type="entry name" value="P-loop_NTPase"/>
</dbReference>
<organism evidence="4">
    <name type="scientific">Coccolithus braarudii</name>
    <dbReference type="NCBI Taxonomy" id="221442"/>
    <lineage>
        <taxon>Eukaryota</taxon>
        <taxon>Haptista</taxon>
        <taxon>Haptophyta</taxon>
        <taxon>Prymnesiophyceae</taxon>
        <taxon>Coccolithales</taxon>
        <taxon>Coccolithaceae</taxon>
        <taxon>Coccolithus</taxon>
    </lineage>
</organism>
<dbReference type="InterPro" id="IPR005225">
    <property type="entry name" value="Small_GTP-bd"/>
</dbReference>
<dbReference type="FunFam" id="3.40.50.300:FF:001072">
    <property type="entry name" value="Rab family GTPase"/>
    <property type="match status" value="1"/>
</dbReference>
<dbReference type="InterPro" id="IPR050209">
    <property type="entry name" value="Rab_GTPases_membrane_traffic"/>
</dbReference>
<dbReference type="PANTHER" id="PTHR47979">
    <property type="entry name" value="DRAB11-RELATED"/>
    <property type="match status" value="1"/>
</dbReference>
<dbReference type="GO" id="GO:0003924">
    <property type="term" value="F:GTPase activity"/>
    <property type="evidence" value="ECO:0007669"/>
    <property type="project" value="InterPro"/>
</dbReference>
<evidence type="ECO:0000313" key="4">
    <source>
        <dbReference type="EMBL" id="CAD8619924.1"/>
    </source>
</evidence>
<dbReference type="SMART" id="SM00176">
    <property type="entry name" value="RAN"/>
    <property type="match status" value="1"/>
</dbReference>
<dbReference type="PRINTS" id="PR00449">
    <property type="entry name" value="RASTRNSFRMNG"/>
</dbReference>
<proteinExistence type="inferred from homology"/>
<dbReference type="SMART" id="SM00173">
    <property type="entry name" value="RAS"/>
    <property type="match status" value="1"/>
</dbReference>
<dbReference type="Gene3D" id="3.40.50.300">
    <property type="entry name" value="P-loop containing nucleotide triphosphate hydrolases"/>
    <property type="match status" value="1"/>
</dbReference>
<evidence type="ECO:0000256" key="2">
    <source>
        <dbReference type="ARBA" id="ARBA00022741"/>
    </source>
</evidence>
<reference evidence="4" key="1">
    <citation type="submission" date="2021-01" db="EMBL/GenBank/DDBJ databases">
        <authorList>
            <person name="Corre E."/>
            <person name="Pelletier E."/>
            <person name="Niang G."/>
            <person name="Scheremetjew M."/>
            <person name="Finn R."/>
            <person name="Kale V."/>
            <person name="Holt S."/>
            <person name="Cochrane G."/>
            <person name="Meng A."/>
            <person name="Brown T."/>
            <person name="Cohen L."/>
        </authorList>
    </citation>
    <scope>NUCLEOTIDE SEQUENCE</scope>
    <source>
        <strain evidence="4">PLY182g</strain>
    </source>
</reference>
<dbReference type="SMART" id="SM00174">
    <property type="entry name" value="RHO"/>
    <property type="match status" value="1"/>
</dbReference>
<accession>A0A7S0Q8P1</accession>
<gene>
    <name evidence="4" type="ORF">CPEL01642_LOCUS23305</name>
</gene>
<dbReference type="EMBL" id="HBEY01048515">
    <property type="protein sequence ID" value="CAD8619924.1"/>
    <property type="molecule type" value="Transcribed_RNA"/>
</dbReference>
<keyword evidence="3" id="KW-0342">GTP-binding</keyword>
<dbReference type="SMART" id="SM00175">
    <property type="entry name" value="RAB"/>
    <property type="match status" value="1"/>
</dbReference>
<dbReference type="NCBIfam" id="TIGR00231">
    <property type="entry name" value="small_GTP"/>
    <property type="match status" value="1"/>
</dbReference>